<dbReference type="Proteomes" id="UP000283269">
    <property type="component" value="Unassembled WGS sequence"/>
</dbReference>
<evidence type="ECO:0000313" key="6">
    <source>
        <dbReference type="Proteomes" id="UP000283269"/>
    </source>
</evidence>
<dbReference type="PROSITE" id="PS50850">
    <property type="entry name" value="MFS"/>
    <property type="match status" value="1"/>
</dbReference>
<feature type="transmembrane region" description="Helical" evidence="3">
    <location>
        <begin position="426"/>
        <end position="444"/>
    </location>
</feature>
<proteinExistence type="predicted"/>
<dbReference type="EMBL" id="NHYD01003264">
    <property type="protein sequence ID" value="PPQ81333.1"/>
    <property type="molecule type" value="Genomic_DNA"/>
</dbReference>
<dbReference type="STRING" id="93625.A0A409WS35"/>
<feature type="transmembrane region" description="Helical" evidence="3">
    <location>
        <begin position="223"/>
        <end position="242"/>
    </location>
</feature>
<keyword evidence="3" id="KW-0812">Transmembrane</keyword>
<dbReference type="InParanoid" id="A0A409WS35"/>
<feature type="transmembrane region" description="Helical" evidence="3">
    <location>
        <begin position="65"/>
        <end position="86"/>
    </location>
</feature>
<feature type="transmembrane region" description="Helical" evidence="3">
    <location>
        <begin position="192"/>
        <end position="211"/>
    </location>
</feature>
<dbReference type="GO" id="GO:0016020">
    <property type="term" value="C:membrane"/>
    <property type="evidence" value="ECO:0007669"/>
    <property type="project" value="UniProtKB-SubCell"/>
</dbReference>
<dbReference type="SUPFAM" id="SSF103473">
    <property type="entry name" value="MFS general substrate transporter"/>
    <property type="match status" value="1"/>
</dbReference>
<dbReference type="OrthoDB" id="2105912at2759"/>
<feature type="domain" description="Major facilitator superfamily (MFS) profile" evidence="4">
    <location>
        <begin position="67"/>
        <end position="450"/>
    </location>
</feature>
<feature type="transmembrane region" description="Helical" evidence="3">
    <location>
        <begin position="158"/>
        <end position="180"/>
    </location>
</feature>
<accession>A0A409WS35</accession>
<protein>
    <recommendedName>
        <fullName evidence="4">Major facilitator superfamily (MFS) profile domain-containing protein</fullName>
    </recommendedName>
</protein>
<feature type="transmembrane region" description="Helical" evidence="3">
    <location>
        <begin position="270"/>
        <end position="289"/>
    </location>
</feature>
<keyword evidence="6" id="KW-1185">Reference proteome</keyword>
<keyword evidence="3" id="KW-0472">Membrane</keyword>
<evidence type="ECO:0000256" key="3">
    <source>
        <dbReference type="SAM" id="Phobius"/>
    </source>
</evidence>
<dbReference type="PANTHER" id="PTHR42910">
    <property type="entry name" value="TRANSPORTER SCO4007-RELATED"/>
    <property type="match status" value="1"/>
</dbReference>
<sequence length="512" mass="56124">MTTPSTPTTTIITEVSGSQTMDKKEVDDKLELVESVDSEFEFTKDFGFLPIPKHLRYNPAKPPHFGLLLNIAFGFASTFIVANLYYCQPLLIQLSIAFDVTYGEVSIIPTVVQAGYATGLVLISPLGDLLRRRQLILCIVAISTSLTIGLAVTNNLVVFEVLSFLVGAVTVTPQILVPLAADLAPEKRRASAIAMVLSGLLFGILMARVLAGVIAEFRSWRVVYYFAIGVQSLVLVGSYLMLPDYPSKNNDLSYFRILWTMGKFAVTEPILIQACLINLGSSACFSNFWVTLTFLLGGPPYNYSTLVIGLFGLVGMAGVAMSPVVGHVIDRLVPWYASLFGVIMLILFQSIQTGAGGISVAAVIIATFGLDIFRQMLQVSLTTAIFGISASARARLNAVSILSIFIGQVMGTSVGTHIFVKFGWRASAAFAMGLYGWQFFILLIRGPHCKRYTWFGYEGGLEARKSVVREREQLEQEEKDRQNETPSQQPQDDKREKGESVDLDDKMAVGER</sequence>
<dbReference type="InterPro" id="IPR020846">
    <property type="entry name" value="MFS_dom"/>
</dbReference>
<comment type="caution">
    <text evidence="5">The sequence shown here is derived from an EMBL/GenBank/DDBJ whole genome shotgun (WGS) entry which is preliminary data.</text>
</comment>
<evidence type="ECO:0000256" key="2">
    <source>
        <dbReference type="SAM" id="MobiDB-lite"/>
    </source>
</evidence>
<organism evidence="5 6">
    <name type="scientific">Psilocybe cyanescens</name>
    <dbReference type="NCBI Taxonomy" id="93625"/>
    <lineage>
        <taxon>Eukaryota</taxon>
        <taxon>Fungi</taxon>
        <taxon>Dikarya</taxon>
        <taxon>Basidiomycota</taxon>
        <taxon>Agaricomycotina</taxon>
        <taxon>Agaricomycetes</taxon>
        <taxon>Agaricomycetidae</taxon>
        <taxon>Agaricales</taxon>
        <taxon>Agaricineae</taxon>
        <taxon>Strophariaceae</taxon>
        <taxon>Psilocybe</taxon>
    </lineage>
</organism>
<feature type="transmembrane region" description="Helical" evidence="3">
    <location>
        <begin position="106"/>
        <end position="123"/>
    </location>
</feature>
<feature type="compositionally biased region" description="Basic and acidic residues" evidence="2">
    <location>
        <begin position="468"/>
        <end position="483"/>
    </location>
</feature>
<evidence type="ECO:0000313" key="5">
    <source>
        <dbReference type="EMBL" id="PPQ81333.1"/>
    </source>
</evidence>
<evidence type="ECO:0000259" key="4">
    <source>
        <dbReference type="PROSITE" id="PS50850"/>
    </source>
</evidence>
<dbReference type="CDD" id="cd17324">
    <property type="entry name" value="MFS_NepI_like"/>
    <property type="match status" value="1"/>
</dbReference>
<comment type="subcellular location">
    <subcellularLocation>
        <location evidence="1">Membrane</location>
        <topology evidence="1">Multi-pass membrane protein</topology>
    </subcellularLocation>
</comment>
<feature type="compositionally biased region" description="Basic and acidic residues" evidence="2">
    <location>
        <begin position="491"/>
        <end position="512"/>
    </location>
</feature>
<dbReference type="InterPro" id="IPR036259">
    <property type="entry name" value="MFS_trans_sf"/>
</dbReference>
<evidence type="ECO:0000256" key="1">
    <source>
        <dbReference type="ARBA" id="ARBA00004141"/>
    </source>
</evidence>
<dbReference type="Gene3D" id="1.20.1250.20">
    <property type="entry name" value="MFS general substrate transporter like domains"/>
    <property type="match status" value="1"/>
</dbReference>
<feature type="transmembrane region" description="Helical" evidence="3">
    <location>
        <begin position="301"/>
        <end position="321"/>
    </location>
</feature>
<name>A0A409WS35_PSICY</name>
<feature type="region of interest" description="Disordered" evidence="2">
    <location>
        <begin position="468"/>
        <end position="512"/>
    </location>
</feature>
<feature type="transmembrane region" description="Helical" evidence="3">
    <location>
        <begin position="398"/>
        <end position="420"/>
    </location>
</feature>
<feature type="transmembrane region" description="Helical" evidence="3">
    <location>
        <begin position="357"/>
        <end position="377"/>
    </location>
</feature>
<reference evidence="5 6" key="1">
    <citation type="journal article" date="2018" name="Evol. Lett.">
        <title>Horizontal gene cluster transfer increased hallucinogenic mushroom diversity.</title>
        <authorList>
            <person name="Reynolds H.T."/>
            <person name="Vijayakumar V."/>
            <person name="Gluck-Thaler E."/>
            <person name="Korotkin H.B."/>
            <person name="Matheny P.B."/>
            <person name="Slot J.C."/>
        </authorList>
    </citation>
    <scope>NUCLEOTIDE SEQUENCE [LARGE SCALE GENOMIC DNA]</scope>
    <source>
        <strain evidence="5 6">2631</strain>
    </source>
</reference>
<dbReference type="PANTHER" id="PTHR42910:SF1">
    <property type="entry name" value="MAJOR FACILITATOR SUPERFAMILY (MFS) PROFILE DOMAIN-CONTAINING PROTEIN"/>
    <property type="match status" value="1"/>
</dbReference>
<feature type="transmembrane region" description="Helical" evidence="3">
    <location>
        <begin position="135"/>
        <end position="152"/>
    </location>
</feature>
<dbReference type="Pfam" id="PF07690">
    <property type="entry name" value="MFS_1"/>
    <property type="match status" value="1"/>
</dbReference>
<dbReference type="InterPro" id="IPR011701">
    <property type="entry name" value="MFS"/>
</dbReference>
<keyword evidence="3" id="KW-1133">Transmembrane helix</keyword>
<dbReference type="AlphaFoldDB" id="A0A409WS35"/>
<feature type="transmembrane region" description="Helical" evidence="3">
    <location>
        <begin position="333"/>
        <end position="351"/>
    </location>
</feature>
<gene>
    <name evidence="5" type="ORF">CVT25_015089</name>
</gene>
<dbReference type="GO" id="GO:0022857">
    <property type="term" value="F:transmembrane transporter activity"/>
    <property type="evidence" value="ECO:0007669"/>
    <property type="project" value="InterPro"/>
</dbReference>